<evidence type="ECO:0000313" key="1">
    <source>
        <dbReference type="EMBL" id="JAI07677.1"/>
    </source>
</evidence>
<dbReference type="EMBL" id="GBXM01000901">
    <property type="protein sequence ID" value="JAI07677.1"/>
    <property type="molecule type" value="Transcribed_RNA"/>
</dbReference>
<organism evidence="1">
    <name type="scientific">Anguilla anguilla</name>
    <name type="common">European freshwater eel</name>
    <name type="synonym">Muraena anguilla</name>
    <dbReference type="NCBI Taxonomy" id="7936"/>
    <lineage>
        <taxon>Eukaryota</taxon>
        <taxon>Metazoa</taxon>
        <taxon>Chordata</taxon>
        <taxon>Craniata</taxon>
        <taxon>Vertebrata</taxon>
        <taxon>Euteleostomi</taxon>
        <taxon>Actinopterygii</taxon>
        <taxon>Neopterygii</taxon>
        <taxon>Teleostei</taxon>
        <taxon>Anguilliformes</taxon>
        <taxon>Anguillidae</taxon>
        <taxon>Anguilla</taxon>
    </lineage>
</organism>
<reference evidence="1" key="1">
    <citation type="submission" date="2014-11" db="EMBL/GenBank/DDBJ databases">
        <authorList>
            <person name="Amaro Gonzalez C."/>
        </authorList>
    </citation>
    <scope>NUCLEOTIDE SEQUENCE</scope>
</reference>
<dbReference type="AlphaFoldDB" id="A0A0E9XZ21"/>
<proteinExistence type="predicted"/>
<sequence>MGGRSFPVWDLLTIGSDFGVVGALVWERDCVANAGDRWKRTH</sequence>
<protein>
    <submittedName>
        <fullName evidence="1">Uncharacterized protein</fullName>
    </submittedName>
</protein>
<reference evidence="1" key="2">
    <citation type="journal article" date="2015" name="Fish Shellfish Immunol.">
        <title>Early steps in the European eel (Anguilla anguilla)-Vibrio vulnificus interaction in the gills: Role of the RtxA13 toxin.</title>
        <authorList>
            <person name="Callol A."/>
            <person name="Pajuelo D."/>
            <person name="Ebbesson L."/>
            <person name="Teles M."/>
            <person name="MacKenzie S."/>
            <person name="Amaro C."/>
        </authorList>
    </citation>
    <scope>NUCLEOTIDE SEQUENCE</scope>
</reference>
<accession>A0A0E9XZ21</accession>
<name>A0A0E9XZ21_ANGAN</name>